<proteinExistence type="predicted"/>
<gene>
    <name evidence="1" type="primary">P0605H02.34</name>
</gene>
<organism evidence="1 2">
    <name type="scientific">Oryza sativa subsp. japonica</name>
    <name type="common">Rice</name>
    <dbReference type="NCBI Taxonomy" id="39947"/>
    <lineage>
        <taxon>Eukaryota</taxon>
        <taxon>Viridiplantae</taxon>
        <taxon>Streptophyta</taxon>
        <taxon>Embryophyta</taxon>
        <taxon>Tracheophyta</taxon>
        <taxon>Spermatophyta</taxon>
        <taxon>Magnoliopsida</taxon>
        <taxon>Liliopsida</taxon>
        <taxon>Poales</taxon>
        <taxon>Poaceae</taxon>
        <taxon>BOP clade</taxon>
        <taxon>Oryzoideae</taxon>
        <taxon>Oryzeae</taxon>
        <taxon>Oryzinae</taxon>
        <taxon>Oryza</taxon>
        <taxon>Oryza sativa</taxon>
    </lineage>
</organism>
<protein>
    <submittedName>
        <fullName evidence="1">Uncharacterized protein</fullName>
    </submittedName>
</protein>
<evidence type="ECO:0000313" key="1">
    <source>
        <dbReference type="EMBL" id="BAD09670.1"/>
    </source>
</evidence>
<reference evidence="2" key="2">
    <citation type="journal article" date="2008" name="Nucleic Acids Res.">
        <title>The rice annotation project database (RAP-DB): 2008 update.</title>
        <authorList>
            <consortium name="The rice annotation project (RAP)"/>
        </authorList>
    </citation>
    <scope>GENOME REANNOTATION</scope>
    <source>
        <strain evidence="2">cv. Nipponbare</strain>
    </source>
</reference>
<dbReference type="EMBL" id="AP004620">
    <property type="protein sequence ID" value="BAD09670.1"/>
    <property type="molecule type" value="Genomic_DNA"/>
</dbReference>
<dbReference type="AlphaFoldDB" id="Q6ZBP6"/>
<reference evidence="2" key="1">
    <citation type="journal article" date="2005" name="Nature">
        <title>The map-based sequence of the rice genome.</title>
        <authorList>
            <consortium name="International rice genome sequencing project (IRGSP)"/>
            <person name="Matsumoto T."/>
            <person name="Wu J."/>
            <person name="Kanamori H."/>
            <person name="Katayose Y."/>
            <person name="Fujisawa M."/>
            <person name="Namiki N."/>
            <person name="Mizuno H."/>
            <person name="Yamamoto K."/>
            <person name="Antonio B.A."/>
            <person name="Baba T."/>
            <person name="Sakata K."/>
            <person name="Nagamura Y."/>
            <person name="Aoki H."/>
            <person name="Arikawa K."/>
            <person name="Arita K."/>
            <person name="Bito T."/>
            <person name="Chiden Y."/>
            <person name="Fujitsuka N."/>
            <person name="Fukunaka R."/>
            <person name="Hamada M."/>
            <person name="Harada C."/>
            <person name="Hayashi A."/>
            <person name="Hijishita S."/>
            <person name="Honda M."/>
            <person name="Hosokawa S."/>
            <person name="Ichikawa Y."/>
            <person name="Idonuma A."/>
            <person name="Iijima M."/>
            <person name="Ikeda M."/>
            <person name="Ikeno M."/>
            <person name="Ito K."/>
            <person name="Ito S."/>
            <person name="Ito T."/>
            <person name="Ito Y."/>
            <person name="Ito Y."/>
            <person name="Iwabuchi A."/>
            <person name="Kamiya K."/>
            <person name="Karasawa W."/>
            <person name="Kurita K."/>
            <person name="Katagiri S."/>
            <person name="Kikuta A."/>
            <person name="Kobayashi H."/>
            <person name="Kobayashi N."/>
            <person name="Machita K."/>
            <person name="Maehara T."/>
            <person name="Masukawa M."/>
            <person name="Mizubayashi T."/>
            <person name="Mukai Y."/>
            <person name="Nagasaki H."/>
            <person name="Nagata Y."/>
            <person name="Naito S."/>
            <person name="Nakashima M."/>
            <person name="Nakama Y."/>
            <person name="Nakamichi Y."/>
            <person name="Nakamura M."/>
            <person name="Meguro A."/>
            <person name="Negishi M."/>
            <person name="Ohta I."/>
            <person name="Ohta T."/>
            <person name="Okamoto M."/>
            <person name="Ono N."/>
            <person name="Saji S."/>
            <person name="Sakaguchi M."/>
            <person name="Sakai K."/>
            <person name="Shibata M."/>
            <person name="Shimokawa T."/>
            <person name="Song J."/>
            <person name="Takazaki Y."/>
            <person name="Terasawa K."/>
            <person name="Tsugane M."/>
            <person name="Tsuji K."/>
            <person name="Ueda S."/>
            <person name="Waki K."/>
            <person name="Yamagata H."/>
            <person name="Yamamoto M."/>
            <person name="Yamamoto S."/>
            <person name="Yamane H."/>
            <person name="Yoshiki S."/>
            <person name="Yoshihara R."/>
            <person name="Yukawa K."/>
            <person name="Zhong H."/>
            <person name="Yano M."/>
            <person name="Yuan Q."/>
            <person name="Ouyang S."/>
            <person name="Liu J."/>
            <person name="Jones K.M."/>
            <person name="Gansberger K."/>
            <person name="Moffat K."/>
            <person name="Hill J."/>
            <person name="Bera J."/>
            <person name="Fadrosh D."/>
            <person name="Jin S."/>
            <person name="Johri S."/>
            <person name="Kim M."/>
            <person name="Overton L."/>
            <person name="Reardon M."/>
            <person name="Tsitrin T."/>
            <person name="Vuong H."/>
            <person name="Weaver B."/>
            <person name="Ciecko A."/>
            <person name="Tallon L."/>
            <person name="Jackson J."/>
            <person name="Pai G."/>
            <person name="Aken S.V."/>
            <person name="Utterback T."/>
            <person name="Reidmuller S."/>
            <person name="Feldblyum T."/>
            <person name="Hsiao J."/>
            <person name="Zismann V."/>
            <person name="Iobst S."/>
            <person name="de Vazeille A.R."/>
            <person name="Buell C.R."/>
            <person name="Ying K."/>
            <person name="Li Y."/>
            <person name="Lu T."/>
            <person name="Huang Y."/>
            <person name="Zhao Q."/>
            <person name="Feng Q."/>
            <person name="Zhang L."/>
            <person name="Zhu J."/>
            <person name="Weng Q."/>
            <person name="Mu J."/>
            <person name="Lu Y."/>
            <person name="Fan D."/>
            <person name="Liu Y."/>
            <person name="Guan J."/>
            <person name="Zhang Y."/>
            <person name="Yu S."/>
            <person name="Liu X."/>
            <person name="Zhang Y."/>
            <person name="Hong G."/>
            <person name="Han B."/>
            <person name="Choisne N."/>
            <person name="Demange N."/>
            <person name="Orjeda G."/>
            <person name="Samain S."/>
            <person name="Cattolico L."/>
            <person name="Pelletier E."/>
            <person name="Couloux A."/>
            <person name="Segurens B."/>
            <person name="Wincker P."/>
            <person name="D'Hont A."/>
            <person name="Scarpelli C."/>
            <person name="Weissenbach J."/>
            <person name="Salanoubat M."/>
            <person name="Quetier F."/>
            <person name="Yu Y."/>
            <person name="Kim H.R."/>
            <person name="Rambo T."/>
            <person name="Currie J."/>
            <person name="Collura K."/>
            <person name="Luo M."/>
            <person name="Yang T."/>
            <person name="Ammiraju J.S.S."/>
            <person name="Engler F."/>
            <person name="Soderlund C."/>
            <person name="Wing R.A."/>
            <person name="Palmer L.E."/>
            <person name="de la Bastide M."/>
            <person name="Spiegel L."/>
            <person name="Nascimento L."/>
            <person name="Zutavern T."/>
            <person name="O'Shaughnessy A."/>
            <person name="Dike S."/>
            <person name="Dedhia N."/>
            <person name="Preston R."/>
            <person name="Balija V."/>
            <person name="McCombie W.R."/>
            <person name="Chow T."/>
            <person name="Chen H."/>
            <person name="Chung M."/>
            <person name="Chen C."/>
            <person name="Shaw J."/>
            <person name="Wu H."/>
            <person name="Hsiao K."/>
            <person name="Chao Y."/>
            <person name="Chu M."/>
            <person name="Cheng C."/>
            <person name="Hour A."/>
            <person name="Lee P."/>
            <person name="Lin S."/>
            <person name="Lin Y."/>
            <person name="Liou J."/>
            <person name="Liu S."/>
            <person name="Hsing Y."/>
            <person name="Raghuvanshi S."/>
            <person name="Mohanty A."/>
            <person name="Bharti A.K."/>
            <person name="Gaur A."/>
            <person name="Gupta V."/>
            <person name="Kumar D."/>
            <person name="Ravi V."/>
            <person name="Vij S."/>
            <person name="Kapur A."/>
            <person name="Khurana P."/>
            <person name="Khurana P."/>
            <person name="Khurana J.P."/>
            <person name="Tyagi A.K."/>
            <person name="Gaikwad K."/>
            <person name="Singh A."/>
            <person name="Dalal V."/>
            <person name="Srivastava S."/>
            <person name="Dixit A."/>
            <person name="Pal A.K."/>
            <person name="Ghazi I.A."/>
            <person name="Yadav M."/>
            <person name="Pandit A."/>
            <person name="Bhargava A."/>
            <person name="Sureshbabu K."/>
            <person name="Batra K."/>
            <person name="Sharma T.R."/>
            <person name="Mohapatra T."/>
            <person name="Singh N.K."/>
            <person name="Messing J."/>
            <person name="Nelson A.B."/>
            <person name="Fuks G."/>
            <person name="Kavchok S."/>
            <person name="Keizer G."/>
            <person name="Linton E."/>
            <person name="Llaca V."/>
            <person name="Song R."/>
            <person name="Tanyolac B."/>
            <person name="Young S."/>
            <person name="Ho-Il K."/>
            <person name="Hahn J.H."/>
            <person name="Sangsakoo G."/>
            <person name="Vanavichit A."/>
            <person name="de Mattos Luiz.A.T."/>
            <person name="Zimmer P.D."/>
            <person name="Malone G."/>
            <person name="Dellagostin O."/>
            <person name="de Oliveira A.C."/>
            <person name="Bevan M."/>
            <person name="Bancroft I."/>
            <person name="Minx P."/>
            <person name="Cordum H."/>
            <person name="Wilson R."/>
            <person name="Cheng Z."/>
            <person name="Jin W."/>
            <person name="Jiang J."/>
            <person name="Leong S.A."/>
            <person name="Iwama H."/>
            <person name="Gojobori T."/>
            <person name="Itoh T."/>
            <person name="Niimura Y."/>
            <person name="Fujii Y."/>
            <person name="Habara T."/>
            <person name="Sakai H."/>
            <person name="Sato Y."/>
            <person name="Wilson G."/>
            <person name="Kumar K."/>
            <person name="McCouch S."/>
            <person name="Juretic N."/>
            <person name="Hoen D."/>
            <person name="Wright S."/>
            <person name="Bruskiewich R."/>
            <person name="Bureau T."/>
            <person name="Miyao A."/>
            <person name="Hirochika H."/>
            <person name="Nishikawa T."/>
            <person name="Kadowaki K."/>
            <person name="Sugiura M."/>
            <person name="Burr B."/>
            <person name="Sasaki T."/>
        </authorList>
    </citation>
    <scope>NUCLEOTIDE SEQUENCE [LARGE SCALE GENOMIC DNA]</scope>
    <source>
        <strain evidence="2">cv. Nipponbare</strain>
    </source>
</reference>
<sequence length="82" mass="9109">MADTGMDCGRRTGGPLHGNLQDVMNNFYPYDLLYDPCSDNPSSFFSICDDPFLSSFGDYEEPNGIGFRFPDWGMVVRDGPAV</sequence>
<accession>Q6ZBP6</accession>
<name>Q6ZBP6_ORYSJ</name>
<dbReference type="Proteomes" id="UP000000763">
    <property type="component" value="Chromosome 8"/>
</dbReference>
<evidence type="ECO:0000313" key="2">
    <source>
        <dbReference type="Proteomes" id="UP000000763"/>
    </source>
</evidence>